<dbReference type="InterPro" id="IPR036249">
    <property type="entry name" value="Thioredoxin-like_sf"/>
</dbReference>
<dbReference type="OrthoDB" id="4664297at2759"/>
<dbReference type="EMBL" id="JAPQKR010000013">
    <property type="protein sequence ID" value="KAJ5201854.1"/>
    <property type="molecule type" value="Genomic_DNA"/>
</dbReference>
<evidence type="ECO:0000256" key="5">
    <source>
        <dbReference type="PIRSR" id="PIRSR006386-1"/>
    </source>
</evidence>
<organism evidence="7 8">
    <name type="scientific">Penicillium cinerascens</name>
    <dbReference type="NCBI Taxonomy" id="70096"/>
    <lineage>
        <taxon>Eukaryota</taxon>
        <taxon>Fungi</taxon>
        <taxon>Dikarya</taxon>
        <taxon>Ascomycota</taxon>
        <taxon>Pezizomycotina</taxon>
        <taxon>Eurotiomycetes</taxon>
        <taxon>Eurotiomycetidae</taxon>
        <taxon>Eurotiales</taxon>
        <taxon>Aspergillaceae</taxon>
        <taxon>Penicillium</taxon>
    </lineage>
</organism>
<dbReference type="RefSeq" id="XP_058307770.1">
    <property type="nucleotide sequence ID" value="XM_058453579.1"/>
</dbReference>
<evidence type="ECO:0000259" key="6">
    <source>
        <dbReference type="Pfam" id="PF01323"/>
    </source>
</evidence>
<dbReference type="GO" id="GO:0004602">
    <property type="term" value="F:glutathione peroxidase activity"/>
    <property type="evidence" value="ECO:0007669"/>
    <property type="project" value="TreeGrafter"/>
</dbReference>
<sequence>MPSPKITLYVDVVSPFAYIAFHNSSTFAKVDVTYVPILLGGLMQACNNSPPINIKNKDKWINKERERWAKYFSVPIADKVPDGFPIRTLAVQRALCALSQKAPAKLPAVLEGLYRAFWVERNSKVAEPEGFAPIMENVLGKQDTQEIISAMGQPDVKGLLMSNTDRAFKEGAFGLPWFVCTDANGKTEGFWGIDHLGQLVDFLGLDRSQDAGFKALL</sequence>
<keyword evidence="8" id="KW-1185">Reference proteome</keyword>
<reference evidence="7" key="2">
    <citation type="journal article" date="2023" name="IMA Fungus">
        <title>Comparative genomic study of the Penicillium genus elucidates a diverse pangenome and 15 lateral gene transfer events.</title>
        <authorList>
            <person name="Petersen C."/>
            <person name="Sorensen T."/>
            <person name="Nielsen M.R."/>
            <person name="Sondergaard T.E."/>
            <person name="Sorensen J.L."/>
            <person name="Fitzpatrick D.A."/>
            <person name="Frisvad J.C."/>
            <person name="Nielsen K.L."/>
        </authorList>
    </citation>
    <scope>NUCLEOTIDE SEQUENCE</scope>
    <source>
        <strain evidence="7">IBT 15544</strain>
    </source>
</reference>
<dbReference type="InterPro" id="IPR051924">
    <property type="entry name" value="GST_Kappa/NadH"/>
</dbReference>
<dbReference type="SUPFAM" id="SSF52833">
    <property type="entry name" value="Thioredoxin-like"/>
    <property type="match status" value="1"/>
</dbReference>
<proteinExistence type="inferred from homology"/>
<dbReference type="GO" id="GO:0005739">
    <property type="term" value="C:mitochondrion"/>
    <property type="evidence" value="ECO:0007669"/>
    <property type="project" value="TreeGrafter"/>
</dbReference>
<reference evidence="7" key="1">
    <citation type="submission" date="2022-12" db="EMBL/GenBank/DDBJ databases">
        <authorList>
            <person name="Petersen C."/>
        </authorList>
    </citation>
    <scope>NUCLEOTIDE SEQUENCE</scope>
    <source>
        <strain evidence="7">IBT 15544</strain>
    </source>
</reference>
<comment type="similarity">
    <text evidence="1 4">Belongs to the GST superfamily. Kappa family.</text>
</comment>
<protein>
    <recommendedName>
        <fullName evidence="4">Glutathione S-transferase kappa</fullName>
        <ecNumber evidence="4">2.5.1.18</ecNumber>
    </recommendedName>
</protein>
<dbReference type="GO" id="GO:0004364">
    <property type="term" value="F:glutathione transferase activity"/>
    <property type="evidence" value="ECO:0007669"/>
    <property type="project" value="UniProtKB-UniRule"/>
</dbReference>
<feature type="domain" description="DSBA-like thioredoxin" evidence="6">
    <location>
        <begin position="6"/>
        <end position="203"/>
    </location>
</feature>
<evidence type="ECO:0000256" key="1">
    <source>
        <dbReference type="ARBA" id="ARBA00006494"/>
    </source>
</evidence>
<dbReference type="InterPro" id="IPR014440">
    <property type="entry name" value="HCCAis_GSTk"/>
</dbReference>
<dbReference type="GO" id="GO:0006749">
    <property type="term" value="P:glutathione metabolic process"/>
    <property type="evidence" value="ECO:0007669"/>
    <property type="project" value="TreeGrafter"/>
</dbReference>
<evidence type="ECO:0000256" key="4">
    <source>
        <dbReference type="PIRNR" id="PIRNR006386"/>
    </source>
</evidence>
<evidence type="ECO:0000256" key="3">
    <source>
        <dbReference type="ARBA" id="ARBA00047960"/>
    </source>
</evidence>
<evidence type="ECO:0000313" key="7">
    <source>
        <dbReference type="EMBL" id="KAJ5201854.1"/>
    </source>
</evidence>
<dbReference type="InterPro" id="IPR001853">
    <property type="entry name" value="DSBA-like_thioredoxin_dom"/>
</dbReference>
<dbReference type="Pfam" id="PF01323">
    <property type="entry name" value="DSBA"/>
    <property type="match status" value="1"/>
</dbReference>
<dbReference type="FunFam" id="3.40.30.10:FF:000096">
    <property type="entry name" value="Glutathione S-transferase kappa"/>
    <property type="match status" value="1"/>
</dbReference>
<dbReference type="AlphaFoldDB" id="A0A9W9MI88"/>
<comment type="caution">
    <text evidence="7">The sequence shown here is derived from an EMBL/GenBank/DDBJ whole genome shotgun (WGS) entry which is preliminary data.</text>
</comment>
<dbReference type="GeneID" id="83180880"/>
<feature type="active site" description="Nucleophile" evidence="5">
    <location>
        <position position="14"/>
    </location>
</feature>
<dbReference type="PANTHER" id="PTHR42943:SF2">
    <property type="entry name" value="GLUTATHIONE S-TRANSFERASE KAPPA 1"/>
    <property type="match status" value="1"/>
</dbReference>
<name>A0A9W9MI88_9EURO</name>
<dbReference type="PANTHER" id="PTHR42943">
    <property type="entry name" value="GLUTATHIONE S-TRANSFERASE KAPPA"/>
    <property type="match status" value="1"/>
</dbReference>
<dbReference type="EC" id="2.5.1.18" evidence="4"/>
<dbReference type="PIRSF" id="PIRSF006386">
    <property type="entry name" value="HCCAis_GSTk"/>
    <property type="match status" value="1"/>
</dbReference>
<evidence type="ECO:0000313" key="8">
    <source>
        <dbReference type="Proteomes" id="UP001150904"/>
    </source>
</evidence>
<gene>
    <name evidence="7" type="ORF">N7498_006517</name>
</gene>
<dbReference type="GO" id="GO:0005777">
    <property type="term" value="C:peroxisome"/>
    <property type="evidence" value="ECO:0007669"/>
    <property type="project" value="TreeGrafter"/>
</dbReference>
<evidence type="ECO:0000256" key="2">
    <source>
        <dbReference type="ARBA" id="ARBA00022679"/>
    </source>
</evidence>
<comment type="catalytic activity">
    <reaction evidence="3 4">
        <text>RX + glutathione = an S-substituted glutathione + a halide anion + H(+)</text>
        <dbReference type="Rhea" id="RHEA:16437"/>
        <dbReference type="ChEBI" id="CHEBI:15378"/>
        <dbReference type="ChEBI" id="CHEBI:16042"/>
        <dbReference type="ChEBI" id="CHEBI:17792"/>
        <dbReference type="ChEBI" id="CHEBI:57925"/>
        <dbReference type="ChEBI" id="CHEBI:90779"/>
        <dbReference type="EC" id="2.5.1.18"/>
    </reaction>
</comment>
<accession>A0A9W9MI88</accession>
<dbReference type="Gene3D" id="3.40.30.10">
    <property type="entry name" value="Glutaredoxin"/>
    <property type="match status" value="1"/>
</dbReference>
<dbReference type="Proteomes" id="UP001150904">
    <property type="component" value="Unassembled WGS sequence"/>
</dbReference>
<keyword evidence="2 4" id="KW-0808">Transferase</keyword>